<evidence type="ECO:0000313" key="2">
    <source>
        <dbReference type="Proteomes" id="UP001143981"/>
    </source>
</evidence>
<organism evidence="1 2">
    <name type="scientific">Coemansia biformis</name>
    <dbReference type="NCBI Taxonomy" id="1286918"/>
    <lineage>
        <taxon>Eukaryota</taxon>
        <taxon>Fungi</taxon>
        <taxon>Fungi incertae sedis</taxon>
        <taxon>Zoopagomycota</taxon>
        <taxon>Kickxellomycotina</taxon>
        <taxon>Kickxellomycetes</taxon>
        <taxon>Kickxellales</taxon>
        <taxon>Kickxellaceae</taxon>
        <taxon>Coemansia</taxon>
    </lineage>
</organism>
<comment type="caution">
    <text evidence="1">The sequence shown here is derived from an EMBL/GenBank/DDBJ whole genome shotgun (WGS) entry which is preliminary data.</text>
</comment>
<reference evidence="1" key="1">
    <citation type="submission" date="2022-07" db="EMBL/GenBank/DDBJ databases">
        <title>Phylogenomic reconstructions and comparative analyses of Kickxellomycotina fungi.</title>
        <authorList>
            <person name="Reynolds N.K."/>
            <person name="Stajich J.E."/>
            <person name="Barry K."/>
            <person name="Grigoriev I.V."/>
            <person name="Crous P."/>
            <person name="Smith M.E."/>
        </authorList>
    </citation>
    <scope>NUCLEOTIDE SEQUENCE</scope>
    <source>
        <strain evidence="1">BCRC 34381</strain>
    </source>
</reference>
<evidence type="ECO:0000313" key="1">
    <source>
        <dbReference type="EMBL" id="KAJ1728833.1"/>
    </source>
</evidence>
<dbReference type="EMBL" id="JANBOI010000730">
    <property type="protein sequence ID" value="KAJ1728833.1"/>
    <property type="molecule type" value="Genomic_DNA"/>
</dbReference>
<dbReference type="Proteomes" id="UP001143981">
    <property type="component" value="Unassembled WGS sequence"/>
</dbReference>
<name>A0A9W7YC31_9FUNG</name>
<accession>A0A9W7YC31</accession>
<protein>
    <submittedName>
        <fullName evidence="1">Uncharacterized protein</fullName>
    </submittedName>
</protein>
<sequence length="165" mass="18419">MELLNPATTWCDDAASTIRLFAQGCDSSLVAKSLLKLLTGHAKSVSASLHPGTPKDLFATMQKQFPTANHECCMLRAIDTGALWHNIKVTNRPEHLHWVFDTLLTATNLFAHTFTKVLYELNVGIFSMMRVELDEVMAATFGTICDEFAWHFCIVSQQTAPKSHH</sequence>
<proteinExistence type="predicted"/>
<gene>
    <name evidence="1" type="ORF">LPJ61_003824</name>
</gene>
<keyword evidence="2" id="KW-1185">Reference proteome</keyword>
<dbReference type="AlphaFoldDB" id="A0A9W7YC31"/>